<sequence length="485" mass="52857">MPEQATISKQKRNLIVTVMITSAFIAILNQTLLNTALPAIMRSFNIGENTSQWLVTGFMLVNGVMIPLTAFLMDKIKTRPLYLASMGIFLIGTILAAIAPNFGVLMTARVIQAMGAGIIMPLMQFTLFTLFPKNERGFAMGLAGLVISFAPAIGPTVSGLIIDVSSWRTPFIAVAVIALIGYIFGAISIKSFNEPKDITLDMKSVIYSTIGFGVMLLAFSSAGSSGFDSWTFYVPFIASLFVIWVFVKRQLTIENPILNLRVFKNKTFTLSAICSMIVMTSMIGPALLIPIYVQNAMGLSAFLSGIVILPGAVVNGVMSIYTGKFYDKYGVRPLVIIGFTMLTIFTGVLAFLKVDTPFWYLVLIYALRMFSVSLLAMPLNTAGVNALPNKDISHGTAIMNFARMMASSIGTAIMVALMTLGTRTFAPNPNEVASKELFHREAIARGVDLSFGVVTVIVLIGFIIGLFIRDRIKDETKKQMNARKI</sequence>
<dbReference type="EMBL" id="AXDY01000002">
    <property type="protein sequence ID" value="ERS94181.1"/>
    <property type="molecule type" value="Genomic_DNA"/>
</dbReference>
<feature type="transmembrane region" description="Helical" evidence="7">
    <location>
        <begin position="53"/>
        <end position="73"/>
    </location>
</feature>
<dbReference type="PROSITE" id="PS50850">
    <property type="entry name" value="MFS"/>
    <property type="match status" value="1"/>
</dbReference>
<keyword evidence="2" id="KW-0813">Transport</keyword>
<feature type="transmembrane region" description="Helical" evidence="7">
    <location>
        <begin position="268"/>
        <end position="293"/>
    </location>
</feature>
<reference evidence="9 10" key="1">
    <citation type="journal article" date="2013" name="Genome Announc.">
        <title>Draft Genome Sequence of Staphylococcus simulans UMC-CNS-990, Isolated from a Case of Chronic Bovine Mastitis.</title>
        <authorList>
            <person name="Calcutt M.J."/>
            <person name="Foecking M.F."/>
            <person name="Hsieh H.Y."/>
            <person name="Perry J."/>
            <person name="Stewart G.C."/>
            <person name="Middleton J.R."/>
        </authorList>
    </citation>
    <scope>NUCLEOTIDE SEQUENCE [LARGE SCALE GENOMIC DNA]</scope>
    <source>
        <strain evidence="9 10">UMC-CNS-990</strain>
    </source>
</reference>
<feature type="transmembrane region" description="Helical" evidence="7">
    <location>
        <begin position="333"/>
        <end position="352"/>
    </location>
</feature>
<evidence type="ECO:0000256" key="6">
    <source>
        <dbReference type="ARBA" id="ARBA00023136"/>
    </source>
</evidence>
<keyword evidence="3" id="KW-1003">Cell membrane</keyword>
<dbReference type="InterPro" id="IPR036259">
    <property type="entry name" value="MFS_trans_sf"/>
</dbReference>
<dbReference type="Gene3D" id="1.20.1250.20">
    <property type="entry name" value="MFS general substrate transporter like domains"/>
    <property type="match status" value="1"/>
</dbReference>
<dbReference type="Gene3D" id="1.20.1720.10">
    <property type="entry name" value="Multidrug resistance protein D"/>
    <property type="match status" value="1"/>
</dbReference>
<comment type="caution">
    <text evidence="9">The sequence shown here is derived from an EMBL/GenBank/DDBJ whole genome shotgun (WGS) entry which is preliminary data.</text>
</comment>
<feature type="transmembrane region" description="Helical" evidence="7">
    <location>
        <begin position="299"/>
        <end position="321"/>
    </location>
</feature>
<dbReference type="PRINTS" id="PR01036">
    <property type="entry name" value="TCRTETB"/>
</dbReference>
<gene>
    <name evidence="9" type="ORF">SSIM_01610</name>
</gene>
<dbReference type="Pfam" id="PF07690">
    <property type="entry name" value="MFS_1"/>
    <property type="match status" value="1"/>
</dbReference>
<evidence type="ECO:0000256" key="2">
    <source>
        <dbReference type="ARBA" id="ARBA00022448"/>
    </source>
</evidence>
<dbReference type="RefSeq" id="WP_023014940.1">
    <property type="nucleotide sequence ID" value="NZ_AXDY01000002.1"/>
</dbReference>
<dbReference type="SUPFAM" id="SSF103473">
    <property type="entry name" value="MFS general substrate transporter"/>
    <property type="match status" value="1"/>
</dbReference>
<dbReference type="NCBIfam" id="TIGR00711">
    <property type="entry name" value="efflux_EmrB"/>
    <property type="match status" value="1"/>
</dbReference>
<protein>
    <submittedName>
        <fullName evidence="9">Multidrug MFS transporter</fullName>
    </submittedName>
</protein>
<keyword evidence="4 7" id="KW-0812">Transmembrane</keyword>
<feature type="transmembrane region" description="Helical" evidence="7">
    <location>
        <begin position="138"/>
        <end position="162"/>
    </location>
</feature>
<feature type="transmembrane region" description="Helical" evidence="7">
    <location>
        <begin position="442"/>
        <end position="468"/>
    </location>
</feature>
<organism evidence="9 10">
    <name type="scientific">Staphylococcus simulans UMC-CNS-990</name>
    <dbReference type="NCBI Taxonomy" id="1405498"/>
    <lineage>
        <taxon>Bacteria</taxon>
        <taxon>Bacillati</taxon>
        <taxon>Bacillota</taxon>
        <taxon>Bacilli</taxon>
        <taxon>Bacillales</taxon>
        <taxon>Staphylococcaceae</taxon>
        <taxon>Staphylococcus</taxon>
    </lineage>
</organism>
<evidence type="ECO:0000313" key="9">
    <source>
        <dbReference type="EMBL" id="ERS94181.1"/>
    </source>
</evidence>
<dbReference type="PANTHER" id="PTHR42718">
    <property type="entry name" value="MAJOR FACILITATOR SUPERFAMILY MULTIDRUG TRANSPORTER MFSC"/>
    <property type="match status" value="1"/>
</dbReference>
<evidence type="ECO:0000256" key="5">
    <source>
        <dbReference type="ARBA" id="ARBA00022989"/>
    </source>
</evidence>
<evidence type="ECO:0000256" key="3">
    <source>
        <dbReference type="ARBA" id="ARBA00022475"/>
    </source>
</evidence>
<feature type="transmembrane region" description="Helical" evidence="7">
    <location>
        <begin position="401"/>
        <end position="422"/>
    </location>
</feature>
<feature type="transmembrane region" description="Helical" evidence="7">
    <location>
        <begin position="230"/>
        <end position="247"/>
    </location>
</feature>
<feature type="transmembrane region" description="Helical" evidence="7">
    <location>
        <begin position="168"/>
        <end position="192"/>
    </location>
</feature>
<dbReference type="PANTHER" id="PTHR42718:SF24">
    <property type="entry name" value="MAJOR FACILITATOR SUPERFAMILY (MFS) PROFILE DOMAIN-CONTAINING PROTEIN"/>
    <property type="match status" value="1"/>
</dbReference>
<evidence type="ECO:0000259" key="8">
    <source>
        <dbReference type="PROSITE" id="PS50850"/>
    </source>
</evidence>
<dbReference type="Proteomes" id="UP000017131">
    <property type="component" value="Unassembled WGS sequence"/>
</dbReference>
<feature type="transmembrane region" description="Helical" evidence="7">
    <location>
        <begin position="358"/>
        <end position="380"/>
    </location>
</feature>
<evidence type="ECO:0000256" key="7">
    <source>
        <dbReference type="SAM" id="Phobius"/>
    </source>
</evidence>
<evidence type="ECO:0000313" key="10">
    <source>
        <dbReference type="Proteomes" id="UP000017131"/>
    </source>
</evidence>
<feature type="transmembrane region" description="Helical" evidence="7">
    <location>
        <begin position="204"/>
        <end position="224"/>
    </location>
</feature>
<name>A0ABN0PEY7_STASI</name>
<dbReference type="InterPro" id="IPR020846">
    <property type="entry name" value="MFS_dom"/>
</dbReference>
<dbReference type="InterPro" id="IPR011701">
    <property type="entry name" value="MFS"/>
</dbReference>
<feature type="domain" description="Major facilitator superfamily (MFS) profile" evidence="8">
    <location>
        <begin position="15"/>
        <end position="473"/>
    </location>
</feature>
<dbReference type="CDD" id="cd17503">
    <property type="entry name" value="MFS_LmrB_MDR_like"/>
    <property type="match status" value="1"/>
</dbReference>
<feature type="transmembrane region" description="Helical" evidence="7">
    <location>
        <begin position="12"/>
        <end position="33"/>
    </location>
</feature>
<comment type="subcellular location">
    <subcellularLocation>
        <location evidence="1">Cell membrane</location>
        <topology evidence="1">Multi-pass membrane protein</topology>
    </subcellularLocation>
</comment>
<evidence type="ECO:0000256" key="1">
    <source>
        <dbReference type="ARBA" id="ARBA00004651"/>
    </source>
</evidence>
<keyword evidence="10" id="KW-1185">Reference proteome</keyword>
<keyword evidence="5 7" id="KW-1133">Transmembrane helix</keyword>
<dbReference type="InterPro" id="IPR004638">
    <property type="entry name" value="EmrB-like"/>
</dbReference>
<keyword evidence="6 7" id="KW-0472">Membrane</keyword>
<feature type="transmembrane region" description="Helical" evidence="7">
    <location>
        <begin position="80"/>
        <end position="99"/>
    </location>
</feature>
<feature type="transmembrane region" description="Helical" evidence="7">
    <location>
        <begin position="111"/>
        <end position="131"/>
    </location>
</feature>
<accession>A0ABN0PEY7</accession>
<proteinExistence type="predicted"/>
<evidence type="ECO:0000256" key="4">
    <source>
        <dbReference type="ARBA" id="ARBA00022692"/>
    </source>
</evidence>